<name>A0A844AUG5_9RHOB</name>
<proteinExistence type="predicted"/>
<protein>
    <submittedName>
        <fullName evidence="1">DUF5076 domain-containing protein</fullName>
    </submittedName>
</protein>
<dbReference type="Gene3D" id="3.30.2370.10">
    <property type="entry name" value="putative pyruvate dehydrogenase"/>
    <property type="match status" value="1"/>
</dbReference>
<evidence type="ECO:0000313" key="2">
    <source>
        <dbReference type="Proteomes" id="UP000436694"/>
    </source>
</evidence>
<comment type="caution">
    <text evidence="1">The sequence shown here is derived from an EMBL/GenBank/DDBJ whole genome shotgun (WGS) entry which is preliminary data.</text>
</comment>
<organism evidence="1 2">
    <name type="scientific">Tritonibacter aquimaris</name>
    <dbReference type="NCBI Taxonomy" id="2663379"/>
    <lineage>
        <taxon>Bacteria</taxon>
        <taxon>Pseudomonadati</taxon>
        <taxon>Pseudomonadota</taxon>
        <taxon>Alphaproteobacteria</taxon>
        <taxon>Rhodobacterales</taxon>
        <taxon>Paracoccaceae</taxon>
        <taxon>Tritonibacter</taxon>
    </lineage>
</organism>
<dbReference type="EMBL" id="WIXK01000001">
    <property type="protein sequence ID" value="MQY41641.1"/>
    <property type="molecule type" value="Genomic_DNA"/>
</dbReference>
<accession>A0A844AUG5</accession>
<evidence type="ECO:0000313" key="1">
    <source>
        <dbReference type="EMBL" id="MQY41641.1"/>
    </source>
</evidence>
<dbReference type="AlphaFoldDB" id="A0A844AUG5"/>
<dbReference type="RefSeq" id="WP_153544987.1">
    <property type="nucleotide sequence ID" value="NZ_WIXK01000001.1"/>
</dbReference>
<dbReference type="InterPro" id="IPR031796">
    <property type="entry name" value="DUF5076"/>
</dbReference>
<sequence>MFWKKKQPTQDIGSPMLIAFRIENADSTLAVHLEPDQLGSPGEVGVMLADIARQMARALVQSGYDGTEAQAFNQIINILNAEANAPTQP</sequence>
<reference evidence="1 2" key="1">
    <citation type="submission" date="2019-10" db="EMBL/GenBank/DDBJ databases">
        <title>Epibacterium sp. nov., isolated from seawater.</title>
        <authorList>
            <person name="Zhang X."/>
            <person name="Li N."/>
        </authorList>
    </citation>
    <scope>NUCLEOTIDE SEQUENCE [LARGE SCALE GENOMIC DNA]</scope>
    <source>
        <strain evidence="1 2">SM1969</strain>
    </source>
</reference>
<gene>
    <name evidence="1" type="ORF">GG681_03235</name>
</gene>
<dbReference type="Pfam" id="PF16826">
    <property type="entry name" value="DUF5076"/>
    <property type="match status" value="1"/>
</dbReference>
<keyword evidence="2" id="KW-1185">Reference proteome</keyword>
<dbReference type="Proteomes" id="UP000436694">
    <property type="component" value="Unassembled WGS sequence"/>
</dbReference>